<dbReference type="Gene3D" id="3.40.50.1220">
    <property type="entry name" value="TPP-binding domain"/>
    <property type="match status" value="1"/>
</dbReference>
<proteinExistence type="predicted"/>
<keyword evidence="3" id="KW-0862">Zinc</keyword>
<dbReference type="Pfam" id="PF02146">
    <property type="entry name" value="SIR2"/>
    <property type="match status" value="1"/>
</dbReference>
<feature type="region of interest" description="Disordered" evidence="4">
    <location>
        <begin position="236"/>
        <end position="283"/>
    </location>
</feature>
<evidence type="ECO:0000256" key="3">
    <source>
        <dbReference type="PROSITE-ProRule" id="PRU00236"/>
    </source>
</evidence>
<dbReference type="CDD" id="cd00296">
    <property type="entry name" value="SIR2"/>
    <property type="match status" value="1"/>
</dbReference>
<dbReference type="PROSITE" id="PS50305">
    <property type="entry name" value="SIRTUIN"/>
    <property type="match status" value="1"/>
</dbReference>
<evidence type="ECO:0000256" key="2">
    <source>
        <dbReference type="ARBA" id="ARBA00023027"/>
    </source>
</evidence>
<dbReference type="InterPro" id="IPR026590">
    <property type="entry name" value="Ssirtuin_cat_dom"/>
</dbReference>
<organism evidence="6">
    <name type="scientific">Octactis speculum</name>
    <dbReference type="NCBI Taxonomy" id="3111310"/>
    <lineage>
        <taxon>Eukaryota</taxon>
        <taxon>Sar</taxon>
        <taxon>Stramenopiles</taxon>
        <taxon>Ochrophyta</taxon>
        <taxon>Dictyochophyceae</taxon>
        <taxon>Dictyochales</taxon>
        <taxon>Dictyochaceae</taxon>
        <taxon>Octactis</taxon>
    </lineage>
</organism>
<evidence type="ECO:0000313" key="6">
    <source>
        <dbReference type="EMBL" id="CAD9437881.1"/>
    </source>
</evidence>
<dbReference type="InterPro" id="IPR003000">
    <property type="entry name" value="Sirtuin"/>
</dbReference>
<evidence type="ECO:0000256" key="4">
    <source>
        <dbReference type="SAM" id="MobiDB-lite"/>
    </source>
</evidence>
<keyword evidence="3" id="KW-0479">Metal-binding</keyword>
<dbReference type="PANTHER" id="PTHR11085">
    <property type="entry name" value="NAD-DEPENDENT PROTEIN DEACYLASE SIRTUIN-5, MITOCHONDRIAL-RELATED"/>
    <property type="match status" value="1"/>
</dbReference>
<dbReference type="GO" id="GO:0017136">
    <property type="term" value="F:histone deacetylase activity, NAD-dependent"/>
    <property type="evidence" value="ECO:0007669"/>
    <property type="project" value="TreeGrafter"/>
</dbReference>
<protein>
    <recommendedName>
        <fullName evidence="5">Deacetylase sirtuin-type domain-containing protein</fullName>
    </recommendedName>
</protein>
<dbReference type="Gene3D" id="3.30.1600.10">
    <property type="entry name" value="SIR2/SIRT2 'Small Domain"/>
    <property type="match status" value="1"/>
</dbReference>
<dbReference type="GO" id="GO:0005634">
    <property type="term" value="C:nucleus"/>
    <property type="evidence" value="ECO:0007669"/>
    <property type="project" value="TreeGrafter"/>
</dbReference>
<keyword evidence="1" id="KW-0808">Transferase</keyword>
<keyword evidence="2" id="KW-0520">NAD</keyword>
<evidence type="ECO:0000259" key="5">
    <source>
        <dbReference type="PROSITE" id="PS50305"/>
    </source>
</evidence>
<dbReference type="EMBL" id="HBGS01034364">
    <property type="protein sequence ID" value="CAD9437881.1"/>
    <property type="molecule type" value="Transcribed_RNA"/>
</dbReference>
<sequence>MGTRASFSKNPCRWYNDFWLPNFAPPRLAVTPNEGHEALARLCSTIDNLRVVTQNIDALHQSTSTSWHSHDRLIEAHGRVGLYKCASDPEDGCPYSEHDSIGPGSFSTALQKQLGHNVGKNKLPKLRQVPLCPSCSNPCMPQALLFDEDYTDHEFYQFDRLQEWLEEAEVVVFVGTSFAVTLTTLAMDEARDRHLPIFNFNIDGEDRSKPTLDWSNIEGPAEVRLPELVALTEKIASKARKDENQANNQTAEKRAFYNLNDRSPSKKSVKTNSPADASDSKPS</sequence>
<feature type="binding site" evidence="3">
    <location>
        <position position="85"/>
    </location>
    <ligand>
        <name>Zn(2+)</name>
        <dbReference type="ChEBI" id="CHEBI:29105"/>
    </ligand>
</feature>
<dbReference type="GO" id="GO:0046872">
    <property type="term" value="F:metal ion binding"/>
    <property type="evidence" value="ECO:0007669"/>
    <property type="project" value="UniProtKB-KW"/>
</dbReference>
<reference evidence="6" key="1">
    <citation type="submission" date="2021-01" db="EMBL/GenBank/DDBJ databases">
        <authorList>
            <person name="Corre E."/>
            <person name="Pelletier E."/>
            <person name="Niang G."/>
            <person name="Scheremetjew M."/>
            <person name="Finn R."/>
            <person name="Kale V."/>
            <person name="Holt S."/>
            <person name="Cochrane G."/>
            <person name="Meng A."/>
            <person name="Brown T."/>
            <person name="Cohen L."/>
        </authorList>
    </citation>
    <scope>NUCLEOTIDE SEQUENCE</scope>
    <source>
        <strain evidence="6">CCMP1381</strain>
    </source>
</reference>
<feature type="binding site" evidence="3">
    <location>
        <position position="135"/>
    </location>
    <ligand>
        <name>Zn(2+)</name>
        <dbReference type="ChEBI" id="CHEBI:29105"/>
    </ligand>
</feature>
<feature type="binding site" evidence="3">
    <location>
        <position position="132"/>
    </location>
    <ligand>
        <name>Zn(2+)</name>
        <dbReference type="ChEBI" id="CHEBI:29105"/>
    </ligand>
</feature>
<dbReference type="InterPro" id="IPR026591">
    <property type="entry name" value="Sirtuin_cat_small_dom_sf"/>
</dbReference>
<feature type="active site" description="Proton acceptor" evidence="3">
    <location>
        <position position="77"/>
    </location>
</feature>
<dbReference type="PANTHER" id="PTHR11085:SF10">
    <property type="entry name" value="NAD-DEPENDENT PROTEIN DEACYLASE SIRTUIN-5, MITOCHONDRIAL-RELATED"/>
    <property type="match status" value="1"/>
</dbReference>
<evidence type="ECO:0000256" key="1">
    <source>
        <dbReference type="ARBA" id="ARBA00022679"/>
    </source>
</evidence>
<gene>
    <name evidence="6" type="ORF">DSPE1174_LOCUS17723</name>
</gene>
<dbReference type="SUPFAM" id="SSF52467">
    <property type="entry name" value="DHS-like NAD/FAD-binding domain"/>
    <property type="match status" value="1"/>
</dbReference>
<feature type="domain" description="Deacetylase sirtuin-type" evidence="5">
    <location>
        <begin position="1"/>
        <end position="238"/>
    </location>
</feature>
<dbReference type="InterPro" id="IPR050134">
    <property type="entry name" value="NAD-dep_sirtuin_deacylases"/>
</dbReference>
<feature type="binding site" evidence="3">
    <location>
        <position position="93"/>
    </location>
    <ligand>
        <name>Zn(2+)</name>
        <dbReference type="ChEBI" id="CHEBI:29105"/>
    </ligand>
</feature>
<dbReference type="InterPro" id="IPR029035">
    <property type="entry name" value="DHS-like_NAD/FAD-binding_dom"/>
</dbReference>
<dbReference type="GO" id="GO:0070403">
    <property type="term" value="F:NAD+ binding"/>
    <property type="evidence" value="ECO:0007669"/>
    <property type="project" value="InterPro"/>
</dbReference>
<accession>A0A7S2CWY6</accession>
<name>A0A7S2CWY6_9STRA</name>
<dbReference type="AlphaFoldDB" id="A0A7S2CWY6"/>